<dbReference type="InterPro" id="IPR050250">
    <property type="entry name" value="Macrolide_Exporter_MacB"/>
</dbReference>
<dbReference type="GO" id="GO:0005886">
    <property type="term" value="C:plasma membrane"/>
    <property type="evidence" value="ECO:0007669"/>
    <property type="project" value="UniProtKB-SubCell"/>
</dbReference>
<dbReference type="InterPro" id="IPR025857">
    <property type="entry name" value="MacB_PCD"/>
</dbReference>
<protein>
    <recommendedName>
        <fullName evidence="12">ABC transporter, permease protein</fullName>
    </recommendedName>
</protein>
<comment type="similarity">
    <text evidence="6">Belongs to the ABC-4 integral membrane protein family.</text>
</comment>
<dbReference type="Pfam" id="PF12704">
    <property type="entry name" value="MacB_PCD"/>
    <property type="match status" value="1"/>
</dbReference>
<dbReference type="Proteomes" id="UP000034307">
    <property type="component" value="Unassembled WGS sequence"/>
</dbReference>
<organism evidence="10 11">
    <name type="scientific">Candidatus Amesbacteria bacterium GW2011_GWA2_47_11b</name>
    <dbReference type="NCBI Taxonomy" id="1618358"/>
    <lineage>
        <taxon>Bacteria</taxon>
        <taxon>Candidatus Amesiibacteriota</taxon>
    </lineage>
</organism>
<evidence type="ECO:0000313" key="10">
    <source>
        <dbReference type="EMBL" id="KKU58302.1"/>
    </source>
</evidence>
<dbReference type="AlphaFoldDB" id="A0A0G1RMI0"/>
<feature type="transmembrane region" description="Helical" evidence="7">
    <location>
        <begin position="21"/>
        <end position="42"/>
    </location>
</feature>
<evidence type="ECO:0000256" key="2">
    <source>
        <dbReference type="ARBA" id="ARBA00022475"/>
    </source>
</evidence>
<evidence type="ECO:0000256" key="3">
    <source>
        <dbReference type="ARBA" id="ARBA00022692"/>
    </source>
</evidence>
<evidence type="ECO:0000256" key="6">
    <source>
        <dbReference type="ARBA" id="ARBA00038076"/>
    </source>
</evidence>
<dbReference type="STRING" id="1618358.UX80_C0004G0053"/>
<feature type="transmembrane region" description="Helical" evidence="7">
    <location>
        <begin position="371"/>
        <end position="391"/>
    </location>
</feature>
<evidence type="ECO:0000313" key="11">
    <source>
        <dbReference type="Proteomes" id="UP000034307"/>
    </source>
</evidence>
<evidence type="ECO:0000256" key="4">
    <source>
        <dbReference type="ARBA" id="ARBA00022989"/>
    </source>
</evidence>
<keyword evidence="4 7" id="KW-1133">Transmembrane helix</keyword>
<dbReference type="PANTHER" id="PTHR30572:SF4">
    <property type="entry name" value="ABC TRANSPORTER PERMEASE YTRF"/>
    <property type="match status" value="1"/>
</dbReference>
<evidence type="ECO:0000259" key="8">
    <source>
        <dbReference type="Pfam" id="PF02687"/>
    </source>
</evidence>
<feature type="transmembrane region" description="Helical" evidence="7">
    <location>
        <begin position="333"/>
        <end position="359"/>
    </location>
</feature>
<gene>
    <name evidence="10" type="ORF">UX80_C0004G0053</name>
</gene>
<feature type="domain" description="MacB-like periplasmic core" evidence="9">
    <location>
        <begin position="21"/>
        <end position="245"/>
    </location>
</feature>
<accession>A0A0G1RMI0</accession>
<comment type="caution">
    <text evidence="10">The sequence shown here is derived from an EMBL/GenBank/DDBJ whole genome shotgun (WGS) entry which is preliminary data.</text>
</comment>
<dbReference type="PANTHER" id="PTHR30572">
    <property type="entry name" value="MEMBRANE COMPONENT OF TRANSPORTER-RELATED"/>
    <property type="match status" value="1"/>
</dbReference>
<evidence type="ECO:0000256" key="7">
    <source>
        <dbReference type="SAM" id="Phobius"/>
    </source>
</evidence>
<proteinExistence type="inferred from homology"/>
<name>A0A0G1RMI0_9BACT</name>
<dbReference type="PATRIC" id="fig|1618358.3.peg.287"/>
<keyword evidence="5 7" id="KW-0472">Membrane</keyword>
<evidence type="ECO:0000259" key="9">
    <source>
        <dbReference type="Pfam" id="PF12704"/>
    </source>
</evidence>
<evidence type="ECO:0000256" key="1">
    <source>
        <dbReference type="ARBA" id="ARBA00004651"/>
    </source>
</evidence>
<reference evidence="10 11" key="1">
    <citation type="journal article" date="2015" name="Nature">
        <title>rRNA introns, odd ribosomes, and small enigmatic genomes across a large radiation of phyla.</title>
        <authorList>
            <person name="Brown C.T."/>
            <person name="Hug L.A."/>
            <person name="Thomas B.C."/>
            <person name="Sharon I."/>
            <person name="Castelle C.J."/>
            <person name="Singh A."/>
            <person name="Wilkins M.J."/>
            <person name="Williams K.H."/>
            <person name="Banfield J.F."/>
        </authorList>
    </citation>
    <scope>NUCLEOTIDE SEQUENCE [LARGE SCALE GENOMIC DNA]</scope>
</reference>
<keyword evidence="2" id="KW-1003">Cell membrane</keyword>
<dbReference type="InterPro" id="IPR003838">
    <property type="entry name" value="ABC3_permease_C"/>
</dbReference>
<feature type="transmembrane region" description="Helical" evidence="7">
    <location>
        <begin position="284"/>
        <end position="310"/>
    </location>
</feature>
<dbReference type="EMBL" id="LCNO01000004">
    <property type="protein sequence ID" value="KKU58302.1"/>
    <property type="molecule type" value="Genomic_DNA"/>
</dbReference>
<dbReference type="GO" id="GO:0022857">
    <property type="term" value="F:transmembrane transporter activity"/>
    <property type="evidence" value="ECO:0007669"/>
    <property type="project" value="TreeGrafter"/>
</dbReference>
<evidence type="ECO:0000256" key="5">
    <source>
        <dbReference type="ARBA" id="ARBA00023136"/>
    </source>
</evidence>
<keyword evidence="3 7" id="KW-0812">Transmembrane</keyword>
<dbReference type="Pfam" id="PF02687">
    <property type="entry name" value="FtsX"/>
    <property type="match status" value="1"/>
</dbReference>
<feature type="domain" description="ABC3 transporter permease C-terminal" evidence="8">
    <location>
        <begin position="289"/>
        <end position="401"/>
    </location>
</feature>
<sequence>MEPLELISSSFEALGLNKTRTALATLGIIIGIAAVITLMSLGQASQRSVESQIQALGSNLLTVIPGSFRPGDFRSASGTATTLTLEDAHAIATSNKITGVKNVSVELQRRTAITAGRKSTNTAVVGVLPSYKEVRNVALESGNFISEADNRGQAKVAVLGPTVADDLFGENVNAVGKAVRINKVSFQVIGVMASKGGSGFGGNQDDTVLVPLSTAQKQLFGVTYIGSLSVEVADAKLMDTVRDQVGYLLLARHKIANAANADFSIFSQADLLSTVSQVTGTFTALLSGIAAISLLVGGIGIMNIMLVTVVERTREIGLRKALGATRKTVISQFLIESTILTIAGGIMGMILGIVLSFVISKLINLPFVLDFASVALAIGVSGGIGILFGWYPAQKAAKLQPIEALRYE</sequence>
<evidence type="ECO:0008006" key="12">
    <source>
        <dbReference type="Google" id="ProtNLM"/>
    </source>
</evidence>
<comment type="subcellular location">
    <subcellularLocation>
        <location evidence="1">Cell membrane</location>
        <topology evidence="1">Multi-pass membrane protein</topology>
    </subcellularLocation>
</comment>